<dbReference type="InterPro" id="IPR003718">
    <property type="entry name" value="OsmC/Ohr_fam"/>
</dbReference>
<proteinExistence type="predicted"/>
<feature type="region of interest" description="Disordered" evidence="1">
    <location>
        <begin position="18"/>
        <end position="38"/>
    </location>
</feature>
<evidence type="ECO:0000313" key="3">
    <source>
        <dbReference type="Proteomes" id="UP000677436"/>
    </source>
</evidence>
<organism evidence="2 3">
    <name type="scientific">Polycladomyces abyssicola</name>
    <dbReference type="NCBI Taxonomy" id="1125966"/>
    <lineage>
        <taxon>Bacteria</taxon>
        <taxon>Bacillati</taxon>
        <taxon>Bacillota</taxon>
        <taxon>Bacilli</taxon>
        <taxon>Bacillales</taxon>
        <taxon>Thermoactinomycetaceae</taxon>
        <taxon>Polycladomyces</taxon>
    </lineage>
</organism>
<dbReference type="Proteomes" id="UP000677436">
    <property type="component" value="Chromosome"/>
</dbReference>
<dbReference type="AlphaFoldDB" id="A0A8D5UDS1"/>
<reference evidence="2" key="1">
    <citation type="journal article" date="2013" name="Int. J. Syst. Evol. Microbiol.">
        <title>Polycladomyces abyssicola gen. nov., sp. nov., a thermophilic filamentous bacterium isolated from hemipelagic sediment.</title>
        <authorList>
            <person name="Tsubouchi T."/>
            <person name="Shimane Y."/>
            <person name="Mori K."/>
            <person name="Usui K."/>
            <person name="Hiraki T."/>
            <person name="Tame A."/>
            <person name="Uematsu K."/>
            <person name="Maruyama T."/>
            <person name="Hatada Y."/>
        </authorList>
    </citation>
    <scope>NUCLEOTIDE SEQUENCE</scope>
    <source>
        <strain evidence="2">JIR-001</strain>
    </source>
</reference>
<reference evidence="2" key="2">
    <citation type="journal article" date="2021" name="Microbiol. Resour. Announc.">
        <title>Complete Genome Sequence of Polycladomyces abyssicola JIR-001T, Isolated from Hemipelagic Sediment in Deep Seawater.</title>
        <authorList>
            <person name="Tsubouchi T."/>
            <person name="Kaneko Y."/>
        </authorList>
    </citation>
    <scope>NUCLEOTIDE SEQUENCE</scope>
    <source>
        <strain evidence="2">JIR-001</strain>
    </source>
</reference>
<accession>A0A8D5UDS1</accession>
<keyword evidence="3" id="KW-1185">Reference proteome</keyword>
<dbReference type="PANTHER" id="PTHR34352:SF1">
    <property type="entry name" value="PROTEIN YHFA"/>
    <property type="match status" value="1"/>
</dbReference>
<sequence length="138" mass="15564">MKVNVKWKENMHFESHTPSGHTFSIDAAPEVGGENKGPRPTELLLAGVGACSGIDIVEILRKMRLDVKTFDMEVSGERAEDHPRRFTHVHVHYRLTGDLPVDKVRRAVELSRDKYCSVAQSLNARITTSFEINGETYE</sequence>
<dbReference type="SUPFAM" id="SSF82784">
    <property type="entry name" value="OsmC-like"/>
    <property type="match status" value="1"/>
</dbReference>
<name>A0A8D5UDS1_9BACL</name>
<dbReference type="Pfam" id="PF02566">
    <property type="entry name" value="OsmC"/>
    <property type="match status" value="1"/>
</dbReference>
<dbReference type="Gene3D" id="3.30.300.20">
    <property type="match status" value="1"/>
</dbReference>
<protein>
    <submittedName>
        <fullName evidence="2">Osmotically inducible protein C</fullName>
    </submittedName>
</protein>
<dbReference type="RefSeq" id="WP_212773819.1">
    <property type="nucleotide sequence ID" value="NZ_AP024601.1"/>
</dbReference>
<gene>
    <name evidence="2" type="ORF">JIR001_02210</name>
</gene>
<dbReference type="InterPro" id="IPR036102">
    <property type="entry name" value="OsmC/Ohrsf"/>
</dbReference>
<evidence type="ECO:0000313" key="2">
    <source>
        <dbReference type="EMBL" id="BCU80438.1"/>
    </source>
</evidence>
<dbReference type="KEGG" id="pabs:JIR001_02210"/>
<evidence type="ECO:0000256" key="1">
    <source>
        <dbReference type="SAM" id="MobiDB-lite"/>
    </source>
</evidence>
<dbReference type="EMBL" id="AP024601">
    <property type="protein sequence ID" value="BCU80438.1"/>
    <property type="molecule type" value="Genomic_DNA"/>
</dbReference>
<dbReference type="PANTHER" id="PTHR34352">
    <property type="entry name" value="PROTEIN YHFA"/>
    <property type="match status" value="1"/>
</dbReference>
<dbReference type="InterPro" id="IPR015946">
    <property type="entry name" value="KH_dom-like_a/b"/>
</dbReference>